<proteinExistence type="predicted"/>
<organism evidence="3 4">
    <name type="scientific">Azonexus hydrophilus</name>
    <dbReference type="NCBI Taxonomy" id="418702"/>
    <lineage>
        <taxon>Bacteria</taxon>
        <taxon>Pseudomonadati</taxon>
        <taxon>Pseudomonadota</taxon>
        <taxon>Betaproteobacteria</taxon>
        <taxon>Rhodocyclales</taxon>
        <taxon>Azonexaceae</taxon>
        <taxon>Azonexus</taxon>
    </lineage>
</organism>
<evidence type="ECO:0000313" key="4">
    <source>
        <dbReference type="Proteomes" id="UP000187526"/>
    </source>
</evidence>
<dbReference type="PANTHER" id="PTHR40547:SF1">
    <property type="entry name" value="SLL0298 PROTEIN"/>
    <property type="match status" value="1"/>
</dbReference>
<sequence length="180" mass="20320">MRRFLKKYLPDHETIRRNPWLRPFENSLLHPRLWHLNRRSAAGAVAAGLFCGLIPGPFQMPAAALAAILFRANLPLALFVTLYTNPLTIVPLYLLAYQIGRLLIGDTAGFLVPPAFVFDNFVAWTQAMQDWMLAVARPLAVGLIVLADGLALAGYFLTRGAWRLYLVRHWQRRRAGKRSA</sequence>
<reference evidence="3 4" key="1">
    <citation type="submission" date="2016-10" db="EMBL/GenBank/DDBJ databases">
        <title>Alkaliphiles isolated from bioreactors.</title>
        <authorList>
            <person name="Salah Z."/>
            <person name="Rout S.P."/>
            <person name="Humphreys P.N."/>
        </authorList>
    </citation>
    <scope>NUCLEOTIDE SEQUENCE [LARGE SCALE GENOMIC DNA]</scope>
    <source>
        <strain evidence="3 4">ZS02</strain>
    </source>
</reference>
<dbReference type="PANTHER" id="PTHR40547">
    <property type="entry name" value="SLL0298 PROTEIN"/>
    <property type="match status" value="1"/>
</dbReference>
<comment type="caution">
    <text evidence="3">The sequence shown here is derived from an EMBL/GenBank/DDBJ whole genome shotgun (WGS) entry which is preliminary data.</text>
</comment>
<keyword evidence="1" id="KW-0812">Transmembrane</keyword>
<accession>A0A1R1HYS9</accession>
<feature type="transmembrane region" description="Helical" evidence="1">
    <location>
        <begin position="76"/>
        <end position="96"/>
    </location>
</feature>
<evidence type="ECO:0000313" key="3">
    <source>
        <dbReference type="EMBL" id="OMG51676.1"/>
    </source>
</evidence>
<gene>
    <name evidence="3" type="ORF">BJN45_17310</name>
</gene>
<feature type="transmembrane region" description="Helical" evidence="1">
    <location>
        <begin position="108"/>
        <end position="127"/>
    </location>
</feature>
<dbReference type="Pfam" id="PF09835">
    <property type="entry name" value="DUF2062"/>
    <property type="match status" value="1"/>
</dbReference>
<dbReference type="EMBL" id="MTHD01000009">
    <property type="protein sequence ID" value="OMG51676.1"/>
    <property type="molecule type" value="Genomic_DNA"/>
</dbReference>
<dbReference type="InterPro" id="IPR018639">
    <property type="entry name" value="DUF2062"/>
</dbReference>
<dbReference type="Proteomes" id="UP000187526">
    <property type="component" value="Unassembled WGS sequence"/>
</dbReference>
<evidence type="ECO:0000256" key="1">
    <source>
        <dbReference type="SAM" id="Phobius"/>
    </source>
</evidence>
<dbReference type="OrthoDB" id="5296274at2"/>
<dbReference type="AlphaFoldDB" id="A0A1R1HYS9"/>
<keyword evidence="4" id="KW-1185">Reference proteome</keyword>
<protein>
    <recommendedName>
        <fullName evidence="2">DUF2062 domain-containing protein</fullName>
    </recommendedName>
</protein>
<name>A0A1R1HYS9_9RHOO</name>
<feature type="domain" description="DUF2062" evidence="2">
    <location>
        <begin position="21"/>
        <end position="171"/>
    </location>
</feature>
<keyword evidence="1" id="KW-0472">Membrane</keyword>
<dbReference type="RefSeq" id="WP_076097533.1">
    <property type="nucleotide sequence ID" value="NZ_MTHD01000009.1"/>
</dbReference>
<dbReference type="STRING" id="418702.BJN45_17310"/>
<keyword evidence="1" id="KW-1133">Transmembrane helix</keyword>
<feature type="transmembrane region" description="Helical" evidence="1">
    <location>
        <begin position="139"/>
        <end position="158"/>
    </location>
</feature>
<evidence type="ECO:0000259" key="2">
    <source>
        <dbReference type="Pfam" id="PF09835"/>
    </source>
</evidence>